<accession>A0A2N7W8J8</accession>
<organism evidence="1 2">
    <name type="scientific">Trinickia soli</name>
    <dbReference type="NCBI Taxonomy" id="380675"/>
    <lineage>
        <taxon>Bacteria</taxon>
        <taxon>Pseudomonadati</taxon>
        <taxon>Pseudomonadota</taxon>
        <taxon>Betaproteobacteria</taxon>
        <taxon>Burkholderiales</taxon>
        <taxon>Burkholderiaceae</taxon>
        <taxon>Trinickia</taxon>
    </lineage>
</organism>
<keyword evidence="2" id="KW-1185">Reference proteome</keyword>
<sequence>MTRQPCLAEAEEPARPIANIERIDWSAPWLAPHAARGARWQRAALADPSGFVAMLAREAQAGDEKVTGNGRPLTFIEQAQLPEGTAYEAHIAATGGVPTRHNLHDFFNALIWFAYPRVKATLNARQARAIARDGVSGARGAERDFLTLFDENAVLFVSADPTLTAALTAFDWRRLFVDERAAWGIRCEVRVFGHALIEKLVFPYKACTGHAWIVAAPAEYFTWALEQQAVWLDGAVAASLADCKLDNSRYAPLPVLGVPGFWPANADPAFYDDRQVFRLGRRSRGAPGCTEAGQNEDERREVCRW</sequence>
<evidence type="ECO:0000313" key="2">
    <source>
        <dbReference type="Proteomes" id="UP000235347"/>
    </source>
</evidence>
<gene>
    <name evidence="1" type="ORF">C0Z19_09185</name>
</gene>
<dbReference type="Proteomes" id="UP000235347">
    <property type="component" value="Unassembled WGS sequence"/>
</dbReference>
<dbReference type="Pfam" id="PF11227">
    <property type="entry name" value="DUF3025"/>
    <property type="match status" value="1"/>
</dbReference>
<evidence type="ECO:0000313" key="1">
    <source>
        <dbReference type="EMBL" id="PMS25724.1"/>
    </source>
</evidence>
<protein>
    <submittedName>
        <fullName evidence="1">DUF3025 domain-containing protein</fullName>
    </submittedName>
</protein>
<reference evidence="1 2" key="1">
    <citation type="submission" date="2018-01" db="EMBL/GenBank/DDBJ databases">
        <title>Whole genome analyses suggest that Burkholderia sensu lato contains two further novel genera in the rhizoxinica-symbiotica group Mycetohabitans gen. nov., and Trinickia gen. nov.: implications for the evolution of diazotrophy and nodulation in the Burkholderiaceae.</title>
        <authorList>
            <person name="Estrada-de los Santos P."/>
            <person name="Palmer M."/>
            <person name="Chavez-Ramirez B."/>
            <person name="Beukes C."/>
            <person name="Steenkamp E.T."/>
            <person name="Hirsch A.M."/>
            <person name="Manyaka P."/>
            <person name="Maluk M."/>
            <person name="Lafos M."/>
            <person name="Crook M."/>
            <person name="Gross E."/>
            <person name="Simon M.F."/>
            <person name="Bueno dos Reis Junior F."/>
            <person name="Poole P.S."/>
            <person name="Venter S.N."/>
            <person name="James E.K."/>
        </authorList>
    </citation>
    <scope>NUCLEOTIDE SEQUENCE [LARGE SCALE GENOMIC DNA]</scope>
    <source>
        <strain evidence="1 2">GP25-8</strain>
    </source>
</reference>
<dbReference type="RefSeq" id="WP_102609497.1">
    <property type="nucleotide sequence ID" value="NZ_CADIKD010000001.1"/>
</dbReference>
<name>A0A2N7W8J8_9BURK</name>
<proteinExistence type="predicted"/>
<dbReference type="InterPro" id="IPR021390">
    <property type="entry name" value="DUF3025"/>
</dbReference>
<comment type="caution">
    <text evidence="1">The sequence shown here is derived from an EMBL/GenBank/DDBJ whole genome shotgun (WGS) entry which is preliminary data.</text>
</comment>
<dbReference type="EMBL" id="PNYB01000006">
    <property type="protein sequence ID" value="PMS25724.1"/>
    <property type="molecule type" value="Genomic_DNA"/>
</dbReference>
<dbReference type="AlphaFoldDB" id="A0A2N7W8J8"/>